<dbReference type="Pfam" id="PF00702">
    <property type="entry name" value="Hydrolase"/>
    <property type="match status" value="1"/>
</dbReference>
<dbReference type="PRINTS" id="PR00413">
    <property type="entry name" value="HADHALOGNASE"/>
</dbReference>
<evidence type="ECO:0000313" key="3">
    <source>
        <dbReference type="Proteomes" id="UP001236507"/>
    </source>
</evidence>
<evidence type="ECO:0000313" key="2">
    <source>
        <dbReference type="EMBL" id="MDI9857854.1"/>
    </source>
</evidence>
<dbReference type="PANTHER" id="PTHR43481">
    <property type="entry name" value="FRUCTOSE-1-PHOSPHATE PHOSPHATASE"/>
    <property type="match status" value="1"/>
</dbReference>
<dbReference type="GO" id="GO:0008801">
    <property type="term" value="F:beta-phosphoglucomutase activity"/>
    <property type="evidence" value="ECO:0007669"/>
    <property type="project" value="UniProtKB-EC"/>
</dbReference>
<gene>
    <name evidence="2" type="primary">pgmB</name>
    <name evidence="2" type="ORF">QM524_01410</name>
</gene>
<dbReference type="RefSeq" id="WP_283343142.1">
    <property type="nucleotide sequence ID" value="NZ_JASHIF010000002.1"/>
</dbReference>
<dbReference type="EMBL" id="JASHIF010000002">
    <property type="protein sequence ID" value="MDI9857854.1"/>
    <property type="molecule type" value="Genomic_DNA"/>
</dbReference>
<protein>
    <submittedName>
        <fullName evidence="2">Beta-phosphoglucomutase</fullName>
        <ecNumber evidence="2">5.4.2.6</ecNumber>
    </submittedName>
</protein>
<dbReference type="InterPro" id="IPR023214">
    <property type="entry name" value="HAD_sf"/>
</dbReference>
<organism evidence="2 3">
    <name type="scientific">Flectobacillus roseus</name>
    <dbReference type="NCBI Taxonomy" id="502259"/>
    <lineage>
        <taxon>Bacteria</taxon>
        <taxon>Pseudomonadati</taxon>
        <taxon>Bacteroidota</taxon>
        <taxon>Cytophagia</taxon>
        <taxon>Cytophagales</taxon>
        <taxon>Flectobacillaceae</taxon>
        <taxon>Flectobacillus</taxon>
    </lineage>
</organism>
<dbReference type="InterPro" id="IPR051806">
    <property type="entry name" value="HAD-like_SPP"/>
</dbReference>
<keyword evidence="2" id="KW-0413">Isomerase</keyword>
<dbReference type="PANTHER" id="PTHR43481:SF4">
    <property type="entry name" value="GLYCEROL-1-PHOSPHATE PHOSPHOHYDROLASE 1-RELATED"/>
    <property type="match status" value="1"/>
</dbReference>
<dbReference type="InterPro" id="IPR036412">
    <property type="entry name" value="HAD-like_sf"/>
</dbReference>
<dbReference type="InterPro" id="IPR006439">
    <property type="entry name" value="HAD-SF_hydro_IA"/>
</dbReference>
<dbReference type="SFLD" id="SFLDG01129">
    <property type="entry name" value="C1.5:_HAD__Beta-PGM__Phosphata"/>
    <property type="match status" value="1"/>
</dbReference>
<dbReference type="Gene3D" id="1.10.150.240">
    <property type="entry name" value="Putative phosphatase, domain 2"/>
    <property type="match status" value="1"/>
</dbReference>
<dbReference type="Gene3D" id="3.40.50.1000">
    <property type="entry name" value="HAD superfamily/HAD-like"/>
    <property type="match status" value="1"/>
</dbReference>
<proteinExistence type="inferred from homology"/>
<dbReference type="SFLD" id="SFLDG01135">
    <property type="entry name" value="C1.5.6:_HAD__Beta-PGM__Phospha"/>
    <property type="match status" value="1"/>
</dbReference>
<comment type="similarity">
    <text evidence="1">Belongs to the HAD-like hydrolase superfamily. CbbY/CbbZ/Gph/YieH family.</text>
</comment>
<dbReference type="InterPro" id="IPR010976">
    <property type="entry name" value="B-phosphoglucomutase_hydrolase"/>
</dbReference>
<dbReference type="SFLD" id="SFLDF00046">
    <property type="entry name" value="beta-phosphoglucomutase"/>
    <property type="match status" value="1"/>
</dbReference>
<dbReference type="EC" id="5.4.2.6" evidence="2"/>
<dbReference type="NCBIfam" id="TIGR02009">
    <property type="entry name" value="PGMB-YQAB-SF"/>
    <property type="match status" value="1"/>
</dbReference>
<dbReference type="SFLD" id="SFLDS00003">
    <property type="entry name" value="Haloacid_Dehalogenase"/>
    <property type="match status" value="1"/>
</dbReference>
<dbReference type="SUPFAM" id="SSF56784">
    <property type="entry name" value="HAD-like"/>
    <property type="match status" value="1"/>
</dbReference>
<dbReference type="NCBIfam" id="TIGR01990">
    <property type="entry name" value="bPGM"/>
    <property type="match status" value="1"/>
</dbReference>
<evidence type="ECO:0000256" key="1">
    <source>
        <dbReference type="ARBA" id="ARBA00006171"/>
    </source>
</evidence>
<name>A0ABT6Y2Q6_9BACT</name>
<accession>A0ABT6Y2Q6</accession>
<keyword evidence="3" id="KW-1185">Reference proteome</keyword>
<dbReference type="InterPro" id="IPR010972">
    <property type="entry name" value="Beta-PGM"/>
</dbReference>
<reference evidence="2 3" key="1">
    <citation type="submission" date="2023-05" db="EMBL/GenBank/DDBJ databases">
        <title>Novel species of genus Flectobacillus isolated from stream in China.</title>
        <authorList>
            <person name="Lu H."/>
        </authorList>
    </citation>
    <scope>NUCLEOTIDE SEQUENCE [LARGE SCALE GENOMIC DNA]</scope>
    <source>
        <strain evidence="2 3">KCTC 42575</strain>
    </source>
</reference>
<dbReference type="NCBIfam" id="TIGR01509">
    <property type="entry name" value="HAD-SF-IA-v3"/>
    <property type="match status" value="1"/>
</dbReference>
<comment type="caution">
    <text evidence="2">The sequence shown here is derived from an EMBL/GenBank/DDBJ whole genome shotgun (WGS) entry which is preliminary data.</text>
</comment>
<dbReference type="CDD" id="cd02598">
    <property type="entry name" value="HAD_BPGM"/>
    <property type="match status" value="1"/>
</dbReference>
<dbReference type="InterPro" id="IPR023198">
    <property type="entry name" value="PGP-like_dom2"/>
</dbReference>
<dbReference type="Proteomes" id="UP001236507">
    <property type="component" value="Unassembled WGS sequence"/>
</dbReference>
<sequence>MTTVKACLFDLDGVIVDTAVYHFQAWRRLANELGFDFTEHQNEQLKGISRMESLELILNWGGVTLTEEEKVAWATKKNQWYLDLVMQMTPNEVLPGVPEFLKSLRANGIKIALGSASKNSKLILERIQMLDYFDAIIDGNNITKGKPDPQVFLMGAEATGAQPSECVVFEDAVAGVQAAKAGGMKAVGVGSADILTEADIVIATFEDFSVEKLAQI</sequence>